<comment type="caution">
    <text evidence="2">The sequence shown here is derived from an EMBL/GenBank/DDBJ whole genome shotgun (WGS) entry which is preliminary data.</text>
</comment>
<evidence type="ECO:0000313" key="3">
    <source>
        <dbReference type="Proteomes" id="UP000707356"/>
    </source>
</evidence>
<dbReference type="PANTHER" id="PTHR43737">
    <property type="entry name" value="BLL7424 PROTEIN"/>
    <property type="match status" value="1"/>
</dbReference>
<sequence length="415" mass="44902">MIKRRALLKFAGLGLAAQTMAVGQYSWAVRPAQSASQRSAQTQQTGKRLIVVFLRGGIDGLNVVAPYQEDRYYQLRPTIAVPRPAQTGGLLKLDERFGLHPALAPILPLWQQGSLAFVQACGSPVLTRSHFDAQDYFETGEPGFHNTEGWMNRLLATSADVSPIEAATIGATIPKILAGDQPVANLPPGPNPLQPMALDRLPIAQAFDQIYGGDDALSQLYREAKATRATLRATFAADHEELANNGAPLPVTFAVDAAKLAQLMKRQPAVHLGFMALGGWDTHVEQGSSAGRLATLLGYLGEGLATLKQELGALYAETVVVVMSEFGRTLHENGNGGTDHGYGNVLWLLGGAVKGGKVYGDWTDLDRLENPRELPVHTDFRDPLRLALQRHLGLSERELAAVFPGHRMTQKLDLL</sequence>
<organism evidence="2 3">
    <name type="scientific">Pegethrix bostrychoides GSE-TBD4-15B</name>
    <dbReference type="NCBI Taxonomy" id="2839662"/>
    <lineage>
        <taxon>Bacteria</taxon>
        <taxon>Bacillati</taxon>
        <taxon>Cyanobacteriota</taxon>
        <taxon>Cyanophyceae</taxon>
        <taxon>Oculatellales</taxon>
        <taxon>Oculatellaceae</taxon>
        <taxon>Pegethrix</taxon>
    </lineage>
</organism>
<evidence type="ECO:0000313" key="2">
    <source>
        <dbReference type="EMBL" id="MBW4464580.1"/>
    </source>
</evidence>
<dbReference type="AlphaFoldDB" id="A0A951U3H1"/>
<name>A0A951U3H1_9CYAN</name>
<feature type="signal peptide" evidence="1">
    <location>
        <begin position="1"/>
        <end position="21"/>
    </location>
</feature>
<protein>
    <submittedName>
        <fullName evidence="2">DUF1501 domain-containing protein</fullName>
    </submittedName>
</protein>
<feature type="chain" id="PRO_5037647112" evidence="1">
    <location>
        <begin position="22"/>
        <end position="415"/>
    </location>
</feature>
<evidence type="ECO:0000256" key="1">
    <source>
        <dbReference type="SAM" id="SignalP"/>
    </source>
</evidence>
<dbReference type="InterPro" id="IPR010869">
    <property type="entry name" value="DUF1501"/>
</dbReference>
<proteinExistence type="predicted"/>
<accession>A0A951U3H1</accession>
<keyword evidence="1" id="KW-0732">Signal</keyword>
<dbReference type="Proteomes" id="UP000707356">
    <property type="component" value="Unassembled WGS sequence"/>
</dbReference>
<reference evidence="2" key="2">
    <citation type="journal article" date="2022" name="Microbiol. Resour. Announc.">
        <title>Metagenome Sequencing to Explore Phylogenomics of Terrestrial Cyanobacteria.</title>
        <authorList>
            <person name="Ward R.D."/>
            <person name="Stajich J.E."/>
            <person name="Johansen J.R."/>
            <person name="Huntemann M."/>
            <person name="Clum A."/>
            <person name="Foster B."/>
            <person name="Foster B."/>
            <person name="Roux S."/>
            <person name="Palaniappan K."/>
            <person name="Varghese N."/>
            <person name="Mukherjee S."/>
            <person name="Reddy T.B.K."/>
            <person name="Daum C."/>
            <person name="Copeland A."/>
            <person name="Chen I.A."/>
            <person name="Ivanova N.N."/>
            <person name="Kyrpides N.C."/>
            <person name="Shapiro N."/>
            <person name="Eloe-Fadrosh E.A."/>
            <person name="Pietrasiak N."/>
        </authorList>
    </citation>
    <scope>NUCLEOTIDE SEQUENCE</scope>
    <source>
        <strain evidence="2">GSE-TBD4-15B</strain>
    </source>
</reference>
<dbReference type="EMBL" id="JAHHHV010000016">
    <property type="protein sequence ID" value="MBW4464580.1"/>
    <property type="molecule type" value="Genomic_DNA"/>
</dbReference>
<gene>
    <name evidence="2" type="ORF">KME07_03945</name>
</gene>
<reference evidence="2" key="1">
    <citation type="submission" date="2021-05" db="EMBL/GenBank/DDBJ databases">
        <authorList>
            <person name="Pietrasiak N."/>
            <person name="Ward R."/>
            <person name="Stajich J.E."/>
            <person name="Kurbessoian T."/>
        </authorList>
    </citation>
    <scope>NUCLEOTIDE SEQUENCE</scope>
    <source>
        <strain evidence="2">GSE-TBD4-15B</strain>
    </source>
</reference>
<dbReference type="PANTHER" id="PTHR43737:SF1">
    <property type="entry name" value="DUF1501 DOMAIN-CONTAINING PROTEIN"/>
    <property type="match status" value="1"/>
</dbReference>
<dbReference type="Pfam" id="PF07394">
    <property type="entry name" value="DUF1501"/>
    <property type="match status" value="1"/>
</dbReference>